<dbReference type="AlphaFoldDB" id="A0A9E2W543"/>
<evidence type="ECO:0000259" key="4">
    <source>
        <dbReference type="Pfam" id="PF13802"/>
    </source>
</evidence>
<evidence type="ECO:0000259" key="3">
    <source>
        <dbReference type="Pfam" id="PF01055"/>
    </source>
</evidence>
<dbReference type="GO" id="GO:0005975">
    <property type="term" value="P:carbohydrate metabolic process"/>
    <property type="evidence" value="ECO:0007669"/>
    <property type="project" value="InterPro"/>
</dbReference>
<feature type="domain" description="Glycoside hydrolase family 31 N-terminal" evidence="4">
    <location>
        <begin position="41"/>
        <end position="198"/>
    </location>
</feature>
<dbReference type="PANTHER" id="PTHR43863">
    <property type="entry name" value="HYDROLASE, PUTATIVE (AFU_ORTHOLOGUE AFUA_1G03140)-RELATED"/>
    <property type="match status" value="1"/>
</dbReference>
<dbReference type="Pfam" id="PF13802">
    <property type="entry name" value="Gal_mutarotas_2"/>
    <property type="match status" value="1"/>
</dbReference>
<organism evidence="7 8">
    <name type="scientific">Pinibacter aurantiacus</name>
    <dbReference type="NCBI Taxonomy" id="2851599"/>
    <lineage>
        <taxon>Bacteria</taxon>
        <taxon>Pseudomonadati</taxon>
        <taxon>Bacteroidota</taxon>
        <taxon>Chitinophagia</taxon>
        <taxon>Chitinophagales</taxon>
        <taxon>Chitinophagaceae</taxon>
        <taxon>Pinibacter</taxon>
    </lineage>
</organism>
<dbReference type="Pfam" id="PF21365">
    <property type="entry name" value="Glyco_hydro_31_3rd"/>
    <property type="match status" value="1"/>
</dbReference>
<reference evidence="7" key="1">
    <citation type="submission" date="2021-06" db="EMBL/GenBank/DDBJ databases">
        <authorList>
            <person name="Huq M.A."/>
        </authorList>
    </citation>
    <scope>NUCLEOTIDE SEQUENCE</scope>
    <source>
        <strain evidence="7">MAH-26</strain>
    </source>
</reference>
<keyword evidence="1" id="KW-0326">Glycosidase</keyword>
<dbReference type="InterPro" id="IPR048395">
    <property type="entry name" value="Glyco_hydro_31_C"/>
</dbReference>
<dbReference type="InterPro" id="IPR025887">
    <property type="entry name" value="Glyco_hydro_31_N_dom"/>
</dbReference>
<dbReference type="Proteomes" id="UP000812270">
    <property type="component" value="Unassembled WGS sequence"/>
</dbReference>
<dbReference type="CDD" id="cd06591">
    <property type="entry name" value="GH31_xylosidase_XylS"/>
    <property type="match status" value="1"/>
</dbReference>
<evidence type="ECO:0000259" key="6">
    <source>
        <dbReference type="Pfam" id="PF21365"/>
    </source>
</evidence>
<dbReference type="InterPro" id="IPR051816">
    <property type="entry name" value="Glycosyl_Hydrolase_31"/>
</dbReference>
<name>A0A9E2W543_9BACT</name>
<evidence type="ECO:0000256" key="1">
    <source>
        <dbReference type="RuleBase" id="RU361185"/>
    </source>
</evidence>
<feature type="signal peptide" evidence="2">
    <location>
        <begin position="1"/>
        <end position="22"/>
    </location>
</feature>
<evidence type="ECO:0000313" key="8">
    <source>
        <dbReference type="Proteomes" id="UP000812270"/>
    </source>
</evidence>
<accession>A0A9E2W543</accession>
<comment type="similarity">
    <text evidence="1">Belongs to the glycosyl hydrolase 31 family.</text>
</comment>
<feature type="domain" description="Glycoside hydrolase family 31 TIM barrel" evidence="3">
    <location>
        <begin position="240"/>
        <end position="567"/>
    </location>
</feature>
<dbReference type="PANTHER" id="PTHR43863:SF2">
    <property type="entry name" value="MALTASE-GLUCOAMYLASE"/>
    <property type="match status" value="1"/>
</dbReference>
<feature type="domain" description="DUF5110" evidence="5">
    <location>
        <begin position="695"/>
        <end position="762"/>
    </location>
</feature>
<evidence type="ECO:0000259" key="5">
    <source>
        <dbReference type="Pfam" id="PF17137"/>
    </source>
</evidence>
<sequence>MQAQIKFTLCFAFVLLLASATAQTYTRVTNGISLNINGITTEITFFNNSIVHVKKYPVGTVAETKSFSVIGKPEKLAVAITEGKDALDIRSKNVKVVIDAKSGQLKFGNSTGAVFLEENSSSFSPVKDGNENTFKIKQSFHLEQDEAIYGFGQFQNERMNQRNQQLLLRQENMRIAVPFFQSVKNYGIFWDNASATIFNDVSNIASLQSEIGNCIDYYFIKAANADSIIAQYRLLTGEAPMFPKWVFGYWQSRERYTSQNELLDVVNRYRALKVPLDGIVQDWQYWGEDWADWNAVRFGNPRFPDPKKMIDSVHNLNAHIIISVWPSFGYKTKIYKELEEKNMLFNFKTWPEKDVKVYDAFNPAARDIYWSHMKNDIFSLGMDGWWLDATEPEKAGPDSLIDAQATYAGSFKKVGNAFPIASTGGVSDHQKQYTKDKRVFILTRSAFAGQQRYGTMTWSGDIQGRWDVLRAQIATGCNLSLSGIPYWNTDVGGFVTSPKYPLGIKDPAYQELYVRWFQFGTFCPMLRSHGTNTPREIYQLGNRGDWAFDAVEKYIHLRYQLLPYIYSNAWQVTSQHSTMMRALAMDFASDKKVWDIDNQYMFGKSLLVCPVTDSLYTSRAEGAAKTDFGKVKTTSVYLPSGGDWFDFWTGEKMKGGQQISKQTPIDVIPVFVKSGSILPVAASKQFALEHADTTLGIRVYGGTDGDFTLYEDEGDNYNYEKGVFATITFKWNNAKSRLEISDRKGEFPGMLQTRIFNIKLVGKDEGKVVKYDGKRVVVQF</sequence>
<keyword evidence="8" id="KW-1185">Reference proteome</keyword>
<feature type="domain" description="Glycosyl hydrolase family 31 C-terminal" evidence="6">
    <location>
        <begin position="577"/>
        <end position="678"/>
    </location>
</feature>
<keyword evidence="1" id="KW-0378">Hydrolase</keyword>
<evidence type="ECO:0000313" key="7">
    <source>
        <dbReference type="EMBL" id="MBV4360465.1"/>
    </source>
</evidence>
<dbReference type="Pfam" id="PF01055">
    <property type="entry name" value="Glyco_hydro_31_2nd"/>
    <property type="match status" value="1"/>
</dbReference>
<dbReference type="InterPro" id="IPR000322">
    <property type="entry name" value="Glyco_hydro_31_TIM"/>
</dbReference>
<feature type="chain" id="PRO_5039459274" evidence="2">
    <location>
        <begin position="23"/>
        <end position="780"/>
    </location>
</feature>
<dbReference type="GO" id="GO:0004553">
    <property type="term" value="F:hydrolase activity, hydrolyzing O-glycosyl compounds"/>
    <property type="evidence" value="ECO:0007669"/>
    <property type="project" value="InterPro"/>
</dbReference>
<dbReference type="RefSeq" id="WP_217794868.1">
    <property type="nucleotide sequence ID" value="NZ_JAHSPG010000018.1"/>
</dbReference>
<evidence type="ECO:0000256" key="2">
    <source>
        <dbReference type="SAM" id="SignalP"/>
    </source>
</evidence>
<gene>
    <name evidence="7" type="ORF">KTO63_25095</name>
</gene>
<keyword evidence="2" id="KW-0732">Signal</keyword>
<dbReference type="EMBL" id="JAHSPG010000018">
    <property type="protein sequence ID" value="MBV4360465.1"/>
    <property type="molecule type" value="Genomic_DNA"/>
</dbReference>
<protein>
    <submittedName>
        <fullName evidence="7">DUF5110 domain-containing protein</fullName>
    </submittedName>
</protein>
<dbReference type="Pfam" id="PF17137">
    <property type="entry name" value="DUF5110"/>
    <property type="match status" value="1"/>
</dbReference>
<dbReference type="CDD" id="cd14752">
    <property type="entry name" value="GH31_N"/>
    <property type="match status" value="1"/>
</dbReference>
<dbReference type="InterPro" id="IPR033403">
    <property type="entry name" value="DUF5110"/>
</dbReference>
<proteinExistence type="inferred from homology"/>
<comment type="caution">
    <text evidence="7">The sequence shown here is derived from an EMBL/GenBank/DDBJ whole genome shotgun (WGS) entry which is preliminary data.</text>
</comment>